<evidence type="ECO:0000256" key="4">
    <source>
        <dbReference type="ARBA" id="ARBA00020268"/>
    </source>
</evidence>
<feature type="transmembrane region" description="Helical" evidence="13">
    <location>
        <begin position="358"/>
        <end position="377"/>
    </location>
</feature>
<evidence type="ECO:0000256" key="8">
    <source>
        <dbReference type="ARBA" id="ARBA00022692"/>
    </source>
</evidence>
<evidence type="ECO:0000256" key="10">
    <source>
        <dbReference type="ARBA" id="ARBA00023065"/>
    </source>
</evidence>
<dbReference type="PANTHER" id="PTHR43298">
    <property type="entry name" value="MULTIDRUG RESISTANCE PROTEIN NORM-RELATED"/>
    <property type="match status" value="1"/>
</dbReference>
<feature type="transmembrane region" description="Helical" evidence="13">
    <location>
        <begin position="173"/>
        <end position="193"/>
    </location>
</feature>
<keyword evidence="11 13" id="KW-0472">Membrane</keyword>
<keyword evidence="5" id="KW-0813">Transport</keyword>
<keyword evidence="7" id="KW-1003">Cell membrane</keyword>
<comment type="function">
    <text evidence="1">Multidrug efflux pump.</text>
</comment>
<dbReference type="CDD" id="cd13138">
    <property type="entry name" value="MATE_yoeA_like"/>
    <property type="match status" value="1"/>
</dbReference>
<comment type="subcellular location">
    <subcellularLocation>
        <location evidence="2">Cell membrane</location>
        <topology evidence="2">Multi-pass membrane protein</topology>
    </subcellularLocation>
</comment>
<feature type="transmembrane region" description="Helical" evidence="13">
    <location>
        <begin position="62"/>
        <end position="89"/>
    </location>
</feature>
<evidence type="ECO:0000256" key="6">
    <source>
        <dbReference type="ARBA" id="ARBA00022449"/>
    </source>
</evidence>
<evidence type="ECO:0000256" key="2">
    <source>
        <dbReference type="ARBA" id="ARBA00004651"/>
    </source>
</evidence>
<dbReference type="InterPro" id="IPR050222">
    <property type="entry name" value="MATE_MdtK"/>
</dbReference>
<evidence type="ECO:0000256" key="1">
    <source>
        <dbReference type="ARBA" id="ARBA00003408"/>
    </source>
</evidence>
<comment type="similarity">
    <text evidence="3">Belongs to the multi antimicrobial extrusion (MATE) (TC 2.A.66.1) family.</text>
</comment>
<keyword evidence="9 13" id="KW-1133">Transmembrane helix</keyword>
<evidence type="ECO:0000256" key="5">
    <source>
        <dbReference type="ARBA" id="ARBA00022448"/>
    </source>
</evidence>
<evidence type="ECO:0000256" key="3">
    <source>
        <dbReference type="ARBA" id="ARBA00010199"/>
    </source>
</evidence>
<feature type="transmembrane region" description="Helical" evidence="13">
    <location>
        <begin position="199"/>
        <end position="221"/>
    </location>
</feature>
<dbReference type="PANTHER" id="PTHR43298:SF2">
    <property type="entry name" value="FMN_FAD EXPORTER YEEO-RELATED"/>
    <property type="match status" value="1"/>
</dbReference>
<evidence type="ECO:0000256" key="13">
    <source>
        <dbReference type="SAM" id="Phobius"/>
    </source>
</evidence>
<feature type="transmembrane region" description="Helical" evidence="13">
    <location>
        <begin position="324"/>
        <end position="352"/>
    </location>
</feature>
<evidence type="ECO:0000256" key="11">
    <source>
        <dbReference type="ARBA" id="ARBA00023136"/>
    </source>
</evidence>
<feature type="transmembrane region" description="Helical" evidence="13">
    <location>
        <begin position="142"/>
        <end position="161"/>
    </location>
</feature>
<dbReference type="PIRSF" id="PIRSF006603">
    <property type="entry name" value="DinF"/>
    <property type="match status" value="1"/>
</dbReference>
<keyword evidence="8 13" id="KW-0812">Transmembrane</keyword>
<dbReference type="EMBL" id="JAOQJF010000033">
    <property type="protein sequence ID" value="MCU6800927.1"/>
    <property type="molecule type" value="Genomic_DNA"/>
</dbReference>
<dbReference type="InterPro" id="IPR002528">
    <property type="entry name" value="MATE_fam"/>
</dbReference>
<gene>
    <name evidence="14" type="ORF">OCV69_13485</name>
</gene>
<organism evidence="14 15">
    <name type="scientific">Alitiscatomonas aceti</name>
    <dbReference type="NCBI Taxonomy" id="2981724"/>
    <lineage>
        <taxon>Bacteria</taxon>
        <taxon>Bacillati</taxon>
        <taxon>Bacillota</taxon>
        <taxon>Clostridia</taxon>
        <taxon>Lachnospirales</taxon>
        <taxon>Lachnospiraceae</taxon>
        <taxon>Alitiscatomonas</taxon>
    </lineage>
</organism>
<evidence type="ECO:0000313" key="14">
    <source>
        <dbReference type="EMBL" id="MCU6800927.1"/>
    </source>
</evidence>
<feature type="transmembrane region" description="Helical" evidence="13">
    <location>
        <begin position="101"/>
        <end position="122"/>
    </location>
</feature>
<keyword evidence="10" id="KW-0406">Ion transport</keyword>
<sequence length="463" mass="50001">MPANQTAKKKKYDMLTDHPGKALLFFALPMIFGNLFQQLYNITDSVIVGRFVGENALAAVGASYAITNVFIAIAIGGGIGSSVIISQFLGAGKIGKMKTAVFTTMINFLVISVILGTVGAVFNHQILSWVNTPEDIFSDAALYLAIYFLGLPFLFMYNVQASIFNSLGDSKRPLYLLIFSSLLNIALDMVFVICFHQGVRGVAVATLIAQGVSAVLSFFLLMRKLKGYEEEEKYGCYDFGMMRSMVKIAVPSTLQQSIVHMGILLVQSVVNSFGSAALAGYSAGSRIESLSIVPMLAMGNAMSTFTAQNIGAGKLDRVKEGYKMCYVTVLTVGAGLCIMYQLFGGAFVSMFLESGGSTAYSVGVSYVKFLSFFYAFIGLKATTDGLLRGAGDVAAFTAANLVNLSIRVIVTNVFAPVYGIQVAWMAVPMGWAANYIISFGWYLTGKWKRVKVISADQGEKRKN</sequence>
<evidence type="ECO:0000313" key="15">
    <source>
        <dbReference type="Proteomes" id="UP001652395"/>
    </source>
</evidence>
<keyword evidence="6" id="KW-0050">Antiport</keyword>
<accession>A0ABT2V213</accession>
<feature type="transmembrane region" description="Helical" evidence="13">
    <location>
        <begin position="389"/>
        <end position="410"/>
    </location>
</feature>
<dbReference type="InterPro" id="IPR048279">
    <property type="entry name" value="MdtK-like"/>
</dbReference>
<evidence type="ECO:0000256" key="9">
    <source>
        <dbReference type="ARBA" id="ARBA00022989"/>
    </source>
</evidence>
<dbReference type="Proteomes" id="UP001652395">
    <property type="component" value="Unassembled WGS sequence"/>
</dbReference>
<reference evidence="14 15" key="1">
    <citation type="journal article" date="2021" name="ISME Commun">
        <title>Automated analysis of genomic sequences facilitates high-throughput and comprehensive description of bacteria.</title>
        <authorList>
            <person name="Hitch T.C.A."/>
        </authorList>
    </citation>
    <scope>NUCLEOTIDE SEQUENCE [LARGE SCALE GENOMIC DNA]</scope>
    <source>
        <strain evidence="15">f_CCE</strain>
    </source>
</reference>
<feature type="transmembrane region" description="Helical" evidence="13">
    <location>
        <begin position="422"/>
        <end position="443"/>
    </location>
</feature>
<proteinExistence type="inferred from homology"/>
<dbReference type="RefSeq" id="WP_158359739.1">
    <property type="nucleotide sequence ID" value="NZ_JAOQJF010000033.1"/>
</dbReference>
<evidence type="ECO:0000256" key="7">
    <source>
        <dbReference type="ARBA" id="ARBA00022475"/>
    </source>
</evidence>
<keyword evidence="15" id="KW-1185">Reference proteome</keyword>
<name>A0ABT2V213_9FIRM</name>
<dbReference type="NCBIfam" id="TIGR00797">
    <property type="entry name" value="matE"/>
    <property type="match status" value="1"/>
</dbReference>
<evidence type="ECO:0000256" key="12">
    <source>
        <dbReference type="ARBA" id="ARBA00031636"/>
    </source>
</evidence>
<protein>
    <recommendedName>
        <fullName evidence="4">Probable multidrug resistance protein NorM</fullName>
    </recommendedName>
    <alternativeName>
        <fullName evidence="12">Multidrug-efflux transporter</fullName>
    </alternativeName>
</protein>
<dbReference type="Pfam" id="PF01554">
    <property type="entry name" value="MatE"/>
    <property type="match status" value="2"/>
</dbReference>
<feature type="transmembrane region" description="Helical" evidence="13">
    <location>
        <begin position="21"/>
        <end position="42"/>
    </location>
</feature>
<comment type="caution">
    <text evidence="14">The sequence shown here is derived from an EMBL/GenBank/DDBJ whole genome shotgun (WGS) entry which is preliminary data.</text>
</comment>